<protein>
    <submittedName>
        <fullName evidence="1">Uncharacterized protein</fullName>
    </submittedName>
</protein>
<dbReference type="AlphaFoldDB" id="A0A8X6ML68"/>
<comment type="caution">
    <text evidence="1">The sequence shown here is derived from an EMBL/GenBank/DDBJ whole genome shotgun (WGS) entry which is preliminary data.</text>
</comment>
<evidence type="ECO:0000313" key="2">
    <source>
        <dbReference type="Proteomes" id="UP000886998"/>
    </source>
</evidence>
<gene>
    <name evidence="1" type="ORF">TNIN_322781</name>
</gene>
<name>A0A8X6ML68_9ARAC</name>
<keyword evidence="2" id="KW-1185">Reference proteome</keyword>
<sequence length="268" mass="31848">MNENKLAKESEESKFALLIYTRVARYGLLRSLAFYTSSVQLTSFLEEMTYHELSNFAYAVNILLGIFRDDFDKILNIEIPLNSEIEYAQFLLARCKLLCLEPTYSNFILVSAFLNNLILTVGAKLKCFRILYITEFCFLVLQKRFFWKLFGSKDEYWTLQKYCDKFHKNFTLDSTLSDLQNTCVGEYWINVVQNCLNSTDVHFPLEDVEEKLYEDEYSNRSQMDCKSKPLIEIESFLFPRYSKRTRKELFCYYCNSKCYNYLAYANQF</sequence>
<evidence type="ECO:0000313" key="1">
    <source>
        <dbReference type="EMBL" id="GFS62002.1"/>
    </source>
</evidence>
<dbReference type="Proteomes" id="UP000886998">
    <property type="component" value="Unassembled WGS sequence"/>
</dbReference>
<reference evidence="1" key="1">
    <citation type="submission" date="2020-08" db="EMBL/GenBank/DDBJ databases">
        <title>Multicomponent nature underlies the extraordinary mechanical properties of spider dragline silk.</title>
        <authorList>
            <person name="Kono N."/>
            <person name="Nakamura H."/>
            <person name="Mori M."/>
            <person name="Yoshida Y."/>
            <person name="Ohtoshi R."/>
            <person name="Malay A.D."/>
            <person name="Moran D.A.P."/>
            <person name="Tomita M."/>
            <person name="Numata K."/>
            <person name="Arakawa K."/>
        </authorList>
    </citation>
    <scope>NUCLEOTIDE SEQUENCE</scope>
</reference>
<dbReference type="OrthoDB" id="10367295at2759"/>
<accession>A0A8X6ML68</accession>
<dbReference type="EMBL" id="BMAV01027752">
    <property type="protein sequence ID" value="GFS62002.1"/>
    <property type="molecule type" value="Genomic_DNA"/>
</dbReference>
<organism evidence="1 2">
    <name type="scientific">Trichonephila inaurata madagascariensis</name>
    <dbReference type="NCBI Taxonomy" id="2747483"/>
    <lineage>
        <taxon>Eukaryota</taxon>
        <taxon>Metazoa</taxon>
        <taxon>Ecdysozoa</taxon>
        <taxon>Arthropoda</taxon>
        <taxon>Chelicerata</taxon>
        <taxon>Arachnida</taxon>
        <taxon>Araneae</taxon>
        <taxon>Araneomorphae</taxon>
        <taxon>Entelegynae</taxon>
        <taxon>Araneoidea</taxon>
        <taxon>Nephilidae</taxon>
        <taxon>Trichonephila</taxon>
        <taxon>Trichonephila inaurata</taxon>
    </lineage>
</organism>
<proteinExistence type="predicted"/>